<feature type="compositionally biased region" description="Polar residues" evidence="2">
    <location>
        <begin position="508"/>
        <end position="524"/>
    </location>
</feature>
<feature type="compositionally biased region" description="Low complexity" evidence="2">
    <location>
        <begin position="653"/>
        <end position="664"/>
    </location>
</feature>
<gene>
    <name evidence="3" type="ORF">M9Y10_034902</name>
</gene>
<feature type="compositionally biased region" description="Polar residues" evidence="2">
    <location>
        <begin position="444"/>
        <end position="454"/>
    </location>
</feature>
<feature type="compositionally biased region" description="Basic and acidic residues" evidence="2">
    <location>
        <begin position="165"/>
        <end position="198"/>
    </location>
</feature>
<feature type="compositionally biased region" description="Polar residues" evidence="2">
    <location>
        <begin position="542"/>
        <end position="553"/>
    </location>
</feature>
<accession>A0ABR2KH36</accession>
<feature type="region of interest" description="Disordered" evidence="2">
    <location>
        <begin position="1131"/>
        <end position="1154"/>
    </location>
</feature>
<feature type="compositionally biased region" description="Polar residues" evidence="2">
    <location>
        <begin position="611"/>
        <end position="623"/>
    </location>
</feature>
<feature type="compositionally biased region" description="Low complexity" evidence="2">
    <location>
        <begin position="721"/>
        <end position="737"/>
    </location>
</feature>
<feature type="compositionally biased region" description="Polar residues" evidence="2">
    <location>
        <begin position="673"/>
        <end position="686"/>
    </location>
</feature>
<evidence type="ECO:0000256" key="2">
    <source>
        <dbReference type="SAM" id="MobiDB-lite"/>
    </source>
</evidence>
<comment type="caution">
    <text evidence="3">The sequence shown here is derived from an EMBL/GenBank/DDBJ whole genome shotgun (WGS) entry which is preliminary data.</text>
</comment>
<dbReference type="PANTHER" id="PTHR47026">
    <property type="entry name" value="PIGMENTOSA GTPASE REGULATOR-LIKE PROTEIN, PUTATIVE-RELATED"/>
    <property type="match status" value="1"/>
</dbReference>
<evidence type="ECO:0000313" key="3">
    <source>
        <dbReference type="EMBL" id="KAK8890142.1"/>
    </source>
</evidence>
<dbReference type="PANTHER" id="PTHR47026:SF2">
    <property type="entry name" value="FLAGELLAR ASSOCIATED PROTEIN"/>
    <property type="match status" value="1"/>
</dbReference>
<feature type="region of interest" description="Disordered" evidence="2">
    <location>
        <begin position="444"/>
        <end position="468"/>
    </location>
</feature>
<reference evidence="3 4" key="1">
    <citation type="submission" date="2024-04" db="EMBL/GenBank/DDBJ databases">
        <title>Tritrichomonas musculus Genome.</title>
        <authorList>
            <person name="Alves-Ferreira E."/>
            <person name="Grigg M."/>
            <person name="Lorenzi H."/>
            <person name="Galac M."/>
        </authorList>
    </citation>
    <scope>NUCLEOTIDE SEQUENCE [LARGE SCALE GENOMIC DNA]</scope>
    <source>
        <strain evidence="3 4">EAF2021</strain>
    </source>
</reference>
<feature type="compositionally biased region" description="Low complexity" evidence="2">
    <location>
        <begin position="558"/>
        <end position="571"/>
    </location>
</feature>
<feature type="compositionally biased region" description="Polar residues" evidence="2">
    <location>
        <begin position="746"/>
        <end position="755"/>
    </location>
</feature>
<feature type="compositionally biased region" description="Basic and acidic residues" evidence="2">
    <location>
        <begin position="218"/>
        <end position="308"/>
    </location>
</feature>
<feature type="compositionally biased region" description="Low complexity" evidence="2">
    <location>
        <begin position="525"/>
        <end position="537"/>
    </location>
</feature>
<feature type="region of interest" description="Disordered" evidence="2">
    <location>
        <begin position="1"/>
        <end position="315"/>
    </location>
</feature>
<dbReference type="EMBL" id="JAPFFF010000005">
    <property type="protein sequence ID" value="KAK8890142.1"/>
    <property type="molecule type" value="Genomic_DNA"/>
</dbReference>
<name>A0ABR2KH36_9EUKA</name>
<feature type="region of interest" description="Disordered" evidence="2">
    <location>
        <begin position="714"/>
        <end position="784"/>
    </location>
</feature>
<feature type="compositionally biased region" description="Polar residues" evidence="2">
    <location>
        <begin position="587"/>
        <end position="602"/>
    </location>
</feature>
<feature type="coiled-coil region" evidence="1">
    <location>
        <begin position="911"/>
        <end position="956"/>
    </location>
</feature>
<evidence type="ECO:0000313" key="4">
    <source>
        <dbReference type="Proteomes" id="UP001470230"/>
    </source>
</evidence>
<dbReference type="Proteomes" id="UP001470230">
    <property type="component" value="Unassembled WGS sequence"/>
</dbReference>
<keyword evidence="1" id="KW-0175">Coiled coil</keyword>
<feature type="compositionally biased region" description="Low complexity" evidence="2">
    <location>
        <begin position="29"/>
        <end position="57"/>
    </location>
</feature>
<feature type="compositionally biased region" description="Basic and acidic residues" evidence="2">
    <location>
        <begin position="1"/>
        <end position="28"/>
    </location>
</feature>
<evidence type="ECO:0000256" key="1">
    <source>
        <dbReference type="SAM" id="Coils"/>
    </source>
</evidence>
<feature type="region of interest" description="Disordered" evidence="2">
    <location>
        <begin position="814"/>
        <end position="843"/>
    </location>
</feature>
<keyword evidence="4" id="KW-1185">Reference proteome</keyword>
<feature type="region of interest" description="Disordered" evidence="2">
    <location>
        <begin position="653"/>
        <end position="698"/>
    </location>
</feature>
<feature type="compositionally biased region" description="Basic and acidic residues" evidence="2">
    <location>
        <begin position="79"/>
        <end position="137"/>
    </location>
</feature>
<proteinExistence type="predicted"/>
<organism evidence="3 4">
    <name type="scientific">Tritrichomonas musculus</name>
    <dbReference type="NCBI Taxonomy" id="1915356"/>
    <lineage>
        <taxon>Eukaryota</taxon>
        <taxon>Metamonada</taxon>
        <taxon>Parabasalia</taxon>
        <taxon>Tritrichomonadida</taxon>
        <taxon>Tritrichomonadidae</taxon>
        <taxon>Tritrichomonas</taxon>
    </lineage>
</organism>
<sequence length="1154" mass="130018">MSHTDQHLSDDDEIAKEKQILEQKEKSQADSSDNNNADNNSINTNQNDNTDNENININEDKNENSNTNEKSFDSANPPPKDDLKNDDSANSDKNDCENMNDAKSDTNKSNENCSDKNEDEKKENEDKESNNEKEEKTQTNADSIGEKDNPISDEPPINDNSSHFVSEDSSKNERIEDQNENKSEQTTKDSESDAEEHPTLLQQTDAIFKAIAGVNENENEKDNPSEKENEKDNPSEKDASSENEIDKEASIENTNDKEASNQNENDKEASNQNANDKEPLIENANDKEASIENADDKEASSENAKESQIENESNTEALSQLITDSRMNSNSNDDISTSQPLSNLLSSAIEKLQTDTVEITDVCSQTDPVPISVSCQTSFPEFEIRNETNAFVKSMEAKNASEEDEFNKSMEAKNRELQMQDRENMFASFNCRCTQTRKFDKSLYRTNALQGNRTKYSRPRKTSQNLNSRAKTANIKKDNSLLKQLEISQPVSPIQNLSPNNSALSSNVGSPRSSEGSTLSSSAQNNNSKTVKNRNNVLPIISSKSLASNTTRPRTLHSGFSSSSGIEPSNSAKTDRPVTRSTHIKSSKLSMIKNGSSTTSKSCVLKKNINVPPSTMKTVLSNSHKTKPNKTNNNFKTDILNDAAHLMTKELLSEPLSEPSAASENKNQKSDLTDSTEILTDNSSKASSKKNTENKTQIKQKIDLDEQINALTVNLLPGNPSSNQISSRSKKSSNSTKQSEKDSNDINETGGASQVTEDKFSSSSKVNKNNEEEEDEEELKIIKKRDYQGNTTEINFTDNESTDNITSQMKDDFIEEEEDESQEEHKTAESTSTAAAADDESGELDYERMIDDLLNYNYPSADDSQNLLNYIKKSQIDSIINEDYASCDRLRTAETILVNNRMTSRFIVDYYTTIETKLSKAEADLEEIEQCYKERLERFDEEHERMIENIRSTQQEEIDNFESSWGSEKALIPFDKASSGLLDLRFKQKKLALIREFASANQVKKTADELQEIEEGDAFNNAENSMKIAYNQLIEKHNNQFNCFEEKWKMHRFFIESTRDDEIKRQKLLIQQLSSKRDDKYEARARNHALSEKDLMSTPVTPRTFESLAKYRKDTMSSKLRLNSSSIVQTLHPSKKQTKRPFTPGKTKRYGGYC</sequence>
<protein>
    <submittedName>
        <fullName evidence="3">Uncharacterized protein</fullName>
    </submittedName>
</protein>
<feature type="compositionally biased region" description="Low complexity" evidence="2">
    <location>
        <begin position="496"/>
        <end position="507"/>
    </location>
</feature>
<feature type="region of interest" description="Disordered" evidence="2">
    <location>
        <begin position="492"/>
        <end position="636"/>
    </location>
</feature>